<sequence length="399" mass="46054">MVFSRKDLYNLVWSDSLAALSKKYNISDNGLRKACIRMGIPLPDQGHWNKVKAGKKVKIKPFAEKSDGEQQLQLSLRVEGENAIEDGLSPQVALQRSIEADPSIDLVVKDSLINPDPLIVKARQAFASKKEFIDHDGLRSIHTPNVHISVSVDLVDRSLLIMDTFIKAMRKRGHDFILEEGYYKVVIAGETIDMALKEARNVVIGTDRWNTRTFKANGTLIFQFEQGYTTTSCKDGKLQKVEQQLSKLISKLELMGEHLKKVHEEWARSRAKMAEEERVRKEREQRIKLEIKSFRQLAKDASRWKESQMIREYIDHREREALAEDNMSEEMIAWLDWARKKVDWYDPAVGSDDEWLDGIAPETIMTQNESNRNTGAWSNQESSYGQTERGWPLKPWYMK</sequence>
<dbReference type="RefSeq" id="WP_194123780.1">
    <property type="nucleotide sequence ID" value="NZ_JACYGY010000002.1"/>
</dbReference>
<reference evidence="3" key="1">
    <citation type="submission" date="2023-07" db="EMBL/GenBank/DDBJ databases">
        <title>Dyadobacter sp. nov 'subterranea' isolated from contaminted grondwater.</title>
        <authorList>
            <person name="Szabo I."/>
            <person name="Al-Omari J."/>
            <person name="Szerdahelyi S.G."/>
            <person name="Rado J."/>
        </authorList>
    </citation>
    <scope>NUCLEOTIDE SEQUENCE [LARGE SCALE GENOMIC DNA]</scope>
    <source>
        <strain evidence="3">UP-52</strain>
    </source>
</reference>
<evidence type="ECO:0000313" key="2">
    <source>
        <dbReference type="EMBL" id="MBE9465483.1"/>
    </source>
</evidence>
<accession>A0ABR9WJC4</accession>
<proteinExistence type="predicted"/>
<gene>
    <name evidence="2" type="ORF">IEE83_26670</name>
</gene>
<dbReference type="EMBL" id="JACYGY010000002">
    <property type="protein sequence ID" value="MBE9465483.1"/>
    <property type="molecule type" value="Genomic_DNA"/>
</dbReference>
<name>A0ABR9WJC4_9BACT</name>
<protein>
    <submittedName>
        <fullName evidence="2">Uncharacterized protein</fullName>
    </submittedName>
</protein>
<organism evidence="2 3">
    <name type="scientific">Dyadobacter subterraneus</name>
    <dbReference type="NCBI Taxonomy" id="2773304"/>
    <lineage>
        <taxon>Bacteria</taxon>
        <taxon>Pseudomonadati</taxon>
        <taxon>Bacteroidota</taxon>
        <taxon>Cytophagia</taxon>
        <taxon>Cytophagales</taxon>
        <taxon>Spirosomataceae</taxon>
        <taxon>Dyadobacter</taxon>
    </lineage>
</organism>
<feature type="region of interest" description="Disordered" evidence="1">
    <location>
        <begin position="368"/>
        <end position="388"/>
    </location>
</feature>
<keyword evidence="3" id="KW-1185">Reference proteome</keyword>
<evidence type="ECO:0000256" key="1">
    <source>
        <dbReference type="SAM" id="MobiDB-lite"/>
    </source>
</evidence>
<dbReference type="Proteomes" id="UP000634134">
    <property type="component" value="Unassembled WGS sequence"/>
</dbReference>
<feature type="compositionally biased region" description="Polar residues" evidence="1">
    <location>
        <begin position="368"/>
        <end position="386"/>
    </location>
</feature>
<evidence type="ECO:0000313" key="3">
    <source>
        <dbReference type="Proteomes" id="UP000634134"/>
    </source>
</evidence>
<comment type="caution">
    <text evidence="2">The sequence shown here is derived from an EMBL/GenBank/DDBJ whole genome shotgun (WGS) entry which is preliminary data.</text>
</comment>